<feature type="compositionally biased region" description="Basic and acidic residues" evidence="1">
    <location>
        <begin position="207"/>
        <end position="216"/>
    </location>
</feature>
<dbReference type="GeneID" id="112680114"/>
<protein>
    <submittedName>
        <fullName evidence="3">Uncharacterized protein LOC112680114</fullName>
    </submittedName>
</protein>
<proteinExistence type="predicted"/>
<feature type="compositionally biased region" description="Basic and acidic residues" evidence="1">
    <location>
        <begin position="270"/>
        <end position="279"/>
    </location>
</feature>
<sequence length="321" mass="34868">MDTNKVVEMLEKVREAVTSQGSSGSCRTVDDVNKAGVDQLRAEPLLWAAYCRGWADRTVDLVKTLGSSAARSPGTPSTAKTPRPSTHQRVPTAKATGSRRVRAATGTVTATLTTPATTIKAPPPRQPTRPAATKRDITWVRPAPGRPLVPRMPPAEPHPPTTEWTGMPSRVAYVDRLPTPPPAPPSDKRGPLEPWPKAVKPTTSTRSAERTKERRREHQRQRRLRAKAEREGPSQQYRLTKATTSAGSATDPEDRESVQVSAPVPGGSAQEHRPERDTNPGEAMEVDDRILDEPGSPLPTFPDIEEGPPVFSTPLTSPRAD</sequence>
<feature type="compositionally biased region" description="Polar residues" evidence="1">
    <location>
        <begin position="233"/>
        <end position="248"/>
    </location>
</feature>
<keyword evidence="2" id="KW-1185">Reference proteome</keyword>
<name>A0A8B8F6E6_9HEMI</name>
<feature type="region of interest" description="Disordered" evidence="1">
    <location>
        <begin position="67"/>
        <end position="321"/>
    </location>
</feature>
<reference evidence="3" key="1">
    <citation type="submission" date="2025-08" db="UniProtKB">
        <authorList>
            <consortium name="RefSeq"/>
        </authorList>
    </citation>
    <scope>IDENTIFICATION</scope>
    <source>
        <tissue evidence="3">Whole body</tissue>
    </source>
</reference>
<organism evidence="2 3">
    <name type="scientific">Sipha flava</name>
    <name type="common">yellow sugarcane aphid</name>
    <dbReference type="NCBI Taxonomy" id="143950"/>
    <lineage>
        <taxon>Eukaryota</taxon>
        <taxon>Metazoa</taxon>
        <taxon>Ecdysozoa</taxon>
        <taxon>Arthropoda</taxon>
        <taxon>Hexapoda</taxon>
        <taxon>Insecta</taxon>
        <taxon>Pterygota</taxon>
        <taxon>Neoptera</taxon>
        <taxon>Paraneoptera</taxon>
        <taxon>Hemiptera</taxon>
        <taxon>Sternorrhyncha</taxon>
        <taxon>Aphidomorpha</taxon>
        <taxon>Aphidoidea</taxon>
        <taxon>Aphididae</taxon>
        <taxon>Sipha</taxon>
    </lineage>
</organism>
<dbReference type="PROSITE" id="PS51257">
    <property type="entry name" value="PROKAR_LIPOPROTEIN"/>
    <property type="match status" value="1"/>
</dbReference>
<feature type="compositionally biased region" description="Polar residues" evidence="1">
    <location>
        <begin position="67"/>
        <end position="89"/>
    </location>
</feature>
<feature type="compositionally biased region" description="Pro residues" evidence="1">
    <location>
        <begin position="144"/>
        <end position="160"/>
    </location>
</feature>
<gene>
    <name evidence="3" type="primary">LOC112680114</name>
</gene>
<dbReference type="RefSeq" id="XP_025405897.1">
    <property type="nucleotide sequence ID" value="XM_025550112.1"/>
</dbReference>
<accession>A0A8B8F6E6</accession>
<evidence type="ECO:0000313" key="3">
    <source>
        <dbReference type="RefSeq" id="XP_025405897.1"/>
    </source>
</evidence>
<dbReference type="Proteomes" id="UP000694846">
    <property type="component" value="Unplaced"/>
</dbReference>
<dbReference type="AlphaFoldDB" id="A0A8B8F6E6"/>
<evidence type="ECO:0000256" key="1">
    <source>
        <dbReference type="SAM" id="MobiDB-lite"/>
    </source>
</evidence>
<dbReference type="OrthoDB" id="6628769at2759"/>
<evidence type="ECO:0000313" key="2">
    <source>
        <dbReference type="Proteomes" id="UP000694846"/>
    </source>
</evidence>
<feature type="compositionally biased region" description="Low complexity" evidence="1">
    <location>
        <begin position="103"/>
        <end position="120"/>
    </location>
</feature>